<sequence length="291" mass="32425">MSDLRAAPPRFFVAIIHLLTSTRLLLCSLSIPILINVCMSRTTNTEAIVLRNDPLNGSDARLSFFTSSHGKIEAIAKGLQKATSKLAAHLDPITKVELFFIEGRRRRLVGGSIVENRFPVIRADLQRLFAAGLVVRLADKMAPYENTDEVAFRLVESALFILDSKKCPTELVSVTPYFFAWKLLMVSGYHPQLTQCLSCNKPIVHGTVVLVPRQGGVLHRGCRQQNTNDAVVLLQTAALKGLAYMIDAPLTDVIRLRAANSVFLNIRSAIEQLMEERFDISRGNHFWRTAL</sequence>
<dbReference type="SUPFAM" id="SSF57863">
    <property type="entry name" value="ArfGap/RecO-like zinc finger"/>
    <property type="match status" value="1"/>
</dbReference>
<dbReference type="PANTHER" id="PTHR33991:SF1">
    <property type="entry name" value="DNA REPAIR PROTEIN RECO"/>
    <property type="match status" value="1"/>
</dbReference>
<evidence type="ECO:0000313" key="10">
    <source>
        <dbReference type="EMBL" id="PJE76006.1"/>
    </source>
</evidence>
<accession>A0A2M8LF43</accession>
<dbReference type="Pfam" id="PF11967">
    <property type="entry name" value="RecO_N"/>
    <property type="match status" value="1"/>
</dbReference>
<dbReference type="PANTHER" id="PTHR33991">
    <property type="entry name" value="DNA REPAIR PROTEIN RECO"/>
    <property type="match status" value="1"/>
</dbReference>
<protein>
    <recommendedName>
        <fullName evidence="2 7">DNA repair protein RecO</fullName>
    </recommendedName>
    <alternativeName>
        <fullName evidence="6 7">Recombination protein O</fullName>
    </alternativeName>
</protein>
<evidence type="ECO:0000256" key="3">
    <source>
        <dbReference type="ARBA" id="ARBA00022763"/>
    </source>
</evidence>
<dbReference type="Pfam" id="PF02565">
    <property type="entry name" value="RecO_C"/>
    <property type="match status" value="1"/>
</dbReference>
<dbReference type="InterPro" id="IPR012340">
    <property type="entry name" value="NA-bd_OB-fold"/>
</dbReference>
<dbReference type="InterPro" id="IPR003717">
    <property type="entry name" value="RecO"/>
</dbReference>
<evidence type="ECO:0000256" key="2">
    <source>
        <dbReference type="ARBA" id="ARBA00021310"/>
    </source>
</evidence>
<keyword evidence="8" id="KW-1133">Transmembrane helix</keyword>
<keyword evidence="3 7" id="KW-0227">DNA damage</keyword>
<reference evidence="10 11" key="1">
    <citation type="submission" date="2017-09" db="EMBL/GenBank/DDBJ databases">
        <title>Depth-based differentiation of microbial function through sediment-hosted aquifers and enrichment of novel symbionts in the deep terrestrial subsurface.</title>
        <authorList>
            <person name="Probst A.J."/>
            <person name="Ladd B."/>
            <person name="Jarett J.K."/>
            <person name="Geller-Mcgrath D.E."/>
            <person name="Sieber C.M."/>
            <person name="Emerson J.B."/>
            <person name="Anantharaman K."/>
            <person name="Thomas B.C."/>
            <person name="Malmstrom R."/>
            <person name="Stieglmeier M."/>
            <person name="Klingl A."/>
            <person name="Woyke T."/>
            <person name="Ryan C.M."/>
            <person name="Banfield J.F."/>
        </authorList>
    </citation>
    <scope>NUCLEOTIDE SEQUENCE [LARGE SCALE GENOMIC DNA]</scope>
    <source>
        <strain evidence="10">CG10_big_fil_rev_8_21_14_0_10_48_11</strain>
    </source>
</reference>
<keyword evidence="5 7" id="KW-0234">DNA repair</keyword>
<dbReference type="GO" id="GO:0006302">
    <property type="term" value="P:double-strand break repair"/>
    <property type="evidence" value="ECO:0007669"/>
    <property type="project" value="TreeGrafter"/>
</dbReference>
<dbReference type="InterPro" id="IPR042242">
    <property type="entry name" value="RecO_C"/>
</dbReference>
<dbReference type="SUPFAM" id="SSF50249">
    <property type="entry name" value="Nucleic acid-binding proteins"/>
    <property type="match status" value="1"/>
</dbReference>
<dbReference type="Gene3D" id="1.20.1440.120">
    <property type="entry name" value="Recombination protein O, C-terminal domain"/>
    <property type="match status" value="1"/>
</dbReference>
<dbReference type="HAMAP" id="MF_00201">
    <property type="entry name" value="RecO"/>
    <property type="match status" value="1"/>
</dbReference>
<keyword evidence="8" id="KW-0472">Membrane</keyword>
<evidence type="ECO:0000256" key="5">
    <source>
        <dbReference type="ARBA" id="ARBA00023204"/>
    </source>
</evidence>
<organism evidence="10 11">
    <name type="scientific">Candidatus Uhrbacteria bacterium CG10_big_fil_rev_8_21_14_0_10_48_11</name>
    <dbReference type="NCBI Taxonomy" id="1975037"/>
    <lineage>
        <taxon>Bacteria</taxon>
        <taxon>Candidatus Uhriibacteriota</taxon>
    </lineage>
</organism>
<gene>
    <name evidence="7 10" type="primary">recO</name>
    <name evidence="10" type="ORF">COV04_01530</name>
</gene>
<evidence type="ECO:0000256" key="4">
    <source>
        <dbReference type="ARBA" id="ARBA00023172"/>
    </source>
</evidence>
<name>A0A2M8LF43_9BACT</name>
<evidence type="ECO:0000256" key="1">
    <source>
        <dbReference type="ARBA" id="ARBA00007452"/>
    </source>
</evidence>
<evidence type="ECO:0000313" key="11">
    <source>
        <dbReference type="Proteomes" id="UP000231152"/>
    </source>
</evidence>
<dbReference type="EMBL" id="PFET01000006">
    <property type="protein sequence ID" value="PJE76006.1"/>
    <property type="molecule type" value="Genomic_DNA"/>
</dbReference>
<dbReference type="InterPro" id="IPR022572">
    <property type="entry name" value="DNA_rep/recomb_RecO_N"/>
</dbReference>
<dbReference type="AlphaFoldDB" id="A0A2M8LF43"/>
<dbReference type="GO" id="GO:0006310">
    <property type="term" value="P:DNA recombination"/>
    <property type="evidence" value="ECO:0007669"/>
    <property type="project" value="UniProtKB-UniRule"/>
</dbReference>
<comment type="function">
    <text evidence="7">Involved in DNA repair and RecF pathway recombination.</text>
</comment>
<comment type="caution">
    <text evidence="10">The sequence shown here is derived from an EMBL/GenBank/DDBJ whole genome shotgun (WGS) entry which is preliminary data.</text>
</comment>
<keyword evidence="4 7" id="KW-0233">DNA recombination</keyword>
<dbReference type="Proteomes" id="UP000231152">
    <property type="component" value="Unassembled WGS sequence"/>
</dbReference>
<evidence type="ECO:0000256" key="6">
    <source>
        <dbReference type="ARBA" id="ARBA00033409"/>
    </source>
</evidence>
<evidence type="ECO:0000259" key="9">
    <source>
        <dbReference type="Pfam" id="PF11967"/>
    </source>
</evidence>
<dbReference type="InterPro" id="IPR037278">
    <property type="entry name" value="ARFGAP/RecO"/>
</dbReference>
<evidence type="ECO:0000256" key="7">
    <source>
        <dbReference type="HAMAP-Rule" id="MF_00201"/>
    </source>
</evidence>
<comment type="similarity">
    <text evidence="1 7">Belongs to the RecO family.</text>
</comment>
<keyword evidence="8" id="KW-0812">Transmembrane</keyword>
<dbReference type="GO" id="GO:0043590">
    <property type="term" value="C:bacterial nucleoid"/>
    <property type="evidence" value="ECO:0007669"/>
    <property type="project" value="TreeGrafter"/>
</dbReference>
<dbReference type="NCBIfam" id="TIGR00613">
    <property type="entry name" value="reco"/>
    <property type="match status" value="1"/>
</dbReference>
<proteinExistence type="inferred from homology"/>
<dbReference type="Gene3D" id="2.40.50.140">
    <property type="entry name" value="Nucleic acid-binding proteins"/>
    <property type="match status" value="1"/>
</dbReference>
<feature type="transmembrane region" description="Helical" evidence="8">
    <location>
        <begin position="12"/>
        <end position="35"/>
    </location>
</feature>
<feature type="domain" description="DNA replication/recombination mediator RecO N-terminal" evidence="9">
    <location>
        <begin position="39"/>
        <end position="103"/>
    </location>
</feature>
<evidence type="ECO:0000256" key="8">
    <source>
        <dbReference type="SAM" id="Phobius"/>
    </source>
</evidence>